<accession>A0A087TS27</accession>
<dbReference type="EMBL" id="KK116495">
    <property type="protein sequence ID" value="KFM67916.1"/>
    <property type="molecule type" value="Genomic_DNA"/>
</dbReference>
<gene>
    <name evidence="2" type="ORF">X975_02325</name>
</gene>
<keyword evidence="3" id="KW-1185">Reference proteome</keyword>
<dbReference type="Proteomes" id="UP000054359">
    <property type="component" value="Unassembled WGS sequence"/>
</dbReference>
<organism evidence="2 3">
    <name type="scientific">Stegodyphus mimosarum</name>
    <name type="common">African social velvet spider</name>
    <dbReference type="NCBI Taxonomy" id="407821"/>
    <lineage>
        <taxon>Eukaryota</taxon>
        <taxon>Metazoa</taxon>
        <taxon>Ecdysozoa</taxon>
        <taxon>Arthropoda</taxon>
        <taxon>Chelicerata</taxon>
        <taxon>Arachnida</taxon>
        <taxon>Araneae</taxon>
        <taxon>Araneomorphae</taxon>
        <taxon>Entelegynae</taxon>
        <taxon>Eresoidea</taxon>
        <taxon>Eresidae</taxon>
        <taxon>Stegodyphus</taxon>
    </lineage>
</organism>
<protein>
    <recommendedName>
        <fullName evidence="1">HAT C-terminal dimerisation domain-containing protein</fullName>
    </recommendedName>
</protein>
<dbReference type="InterPro" id="IPR008906">
    <property type="entry name" value="HATC_C_dom"/>
</dbReference>
<evidence type="ECO:0000313" key="2">
    <source>
        <dbReference type="EMBL" id="KFM67916.1"/>
    </source>
</evidence>
<dbReference type="OMA" id="NVESILW"/>
<evidence type="ECO:0000259" key="1">
    <source>
        <dbReference type="Pfam" id="PF05699"/>
    </source>
</evidence>
<sequence>MHKPSKSSTVSHTNLYQIIFKENIQLAFPNVESILWLFLSLIVTNYTGERSLKNIKNQLRSTMTQTKLSSLNILCIKNG</sequence>
<reference evidence="2 3" key="1">
    <citation type="submission" date="2013-11" db="EMBL/GenBank/DDBJ databases">
        <title>Genome sequencing of Stegodyphus mimosarum.</title>
        <authorList>
            <person name="Bechsgaard J."/>
        </authorList>
    </citation>
    <scope>NUCLEOTIDE SEQUENCE [LARGE SCALE GENOMIC DNA]</scope>
</reference>
<proteinExistence type="predicted"/>
<dbReference type="OrthoDB" id="6437574at2759"/>
<dbReference type="AlphaFoldDB" id="A0A087TS27"/>
<dbReference type="Pfam" id="PF05699">
    <property type="entry name" value="Dimer_Tnp_hAT"/>
    <property type="match status" value="1"/>
</dbReference>
<dbReference type="GO" id="GO:0046983">
    <property type="term" value="F:protein dimerization activity"/>
    <property type="evidence" value="ECO:0007669"/>
    <property type="project" value="InterPro"/>
</dbReference>
<feature type="domain" description="HAT C-terminal dimerisation" evidence="1">
    <location>
        <begin position="26"/>
        <end position="78"/>
    </location>
</feature>
<name>A0A087TS27_STEMI</name>
<feature type="non-terminal residue" evidence="2">
    <location>
        <position position="79"/>
    </location>
</feature>
<evidence type="ECO:0000313" key="3">
    <source>
        <dbReference type="Proteomes" id="UP000054359"/>
    </source>
</evidence>